<proteinExistence type="predicted"/>
<comment type="caution">
    <text evidence="7">The sequence shown here is derived from an EMBL/GenBank/DDBJ whole genome shotgun (WGS) entry which is preliminary data.</text>
</comment>
<keyword evidence="4" id="KW-0411">Iron-sulfur</keyword>
<gene>
    <name evidence="7" type="ORF">Sya03_57650</name>
</gene>
<dbReference type="Pfam" id="PF00355">
    <property type="entry name" value="Rieske"/>
    <property type="match status" value="1"/>
</dbReference>
<dbReference type="Proteomes" id="UP000652013">
    <property type="component" value="Unassembled WGS sequence"/>
</dbReference>
<evidence type="ECO:0000313" key="7">
    <source>
        <dbReference type="EMBL" id="GIJ06413.1"/>
    </source>
</evidence>
<dbReference type="GO" id="GO:0004497">
    <property type="term" value="F:monooxygenase activity"/>
    <property type="evidence" value="ECO:0007669"/>
    <property type="project" value="UniProtKB-ARBA"/>
</dbReference>
<dbReference type="EMBL" id="BOOY01000041">
    <property type="protein sequence ID" value="GIJ06413.1"/>
    <property type="molecule type" value="Genomic_DNA"/>
</dbReference>
<feature type="domain" description="Rieske" evidence="6">
    <location>
        <begin position="63"/>
        <end position="135"/>
    </location>
</feature>
<evidence type="ECO:0000256" key="1">
    <source>
        <dbReference type="ARBA" id="ARBA00022714"/>
    </source>
</evidence>
<dbReference type="SUPFAM" id="SSF50022">
    <property type="entry name" value="ISP domain"/>
    <property type="match status" value="1"/>
</dbReference>
<evidence type="ECO:0000259" key="6">
    <source>
        <dbReference type="PROSITE" id="PS51296"/>
    </source>
</evidence>
<evidence type="ECO:0000256" key="5">
    <source>
        <dbReference type="SAM" id="MobiDB-lite"/>
    </source>
</evidence>
<protein>
    <recommendedName>
        <fullName evidence="6">Rieske domain-containing protein</fullName>
    </recommendedName>
</protein>
<dbReference type="AlphaFoldDB" id="A0A8J3YEX0"/>
<dbReference type="CDD" id="cd03467">
    <property type="entry name" value="Rieske"/>
    <property type="match status" value="1"/>
</dbReference>
<dbReference type="Gene3D" id="2.102.10.10">
    <property type="entry name" value="Rieske [2Fe-2S] iron-sulphur domain"/>
    <property type="match status" value="1"/>
</dbReference>
<dbReference type="GO" id="GO:0016705">
    <property type="term" value="F:oxidoreductase activity, acting on paired donors, with incorporation or reduction of molecular oxygen"/>
    <property type="evidence" value="ECO:0007669"/>
    <property type="project" value="UniProtKB-ARBA"/>
</dbReference>
<keyword evidence="8" id="KW-1185">Reference proteome</keyword>
<dbReference type="RefSeq" id="WP_203941591.1">
    <property type="nucleotide sequence ID" value="NZ_BAAAGJ010000013.1"/>
</dbReference>
<sequence length="136" mass="13359">MLGALGAWGAASLLGSCASGEDPGAADGGADGKAGQQSAGSADRRLLTSTADVAVGGGKLLGQILVVQPTAGEFKAFSAVCPHRGARVSPPENGLITCYEHMSTFRDADGTVVSGPAVSGLTPIAVTVEGTAIYLT</sequence>
<accession>A0A8J3YEX0</accession>
<evidence type="ECO:0000256" key="4">
    <source>
        <dbReference type="ARBA" id="ARBA00023014"/>
    </source>
</evidence>
<feature type="region of interest" description="Disordered" evidence="5">
    <location>
        <begin position="22"/>
        <end position="43"/>
    </location>
</feature>
<keyword evidence="2" id="KW-0479">Metal-binding</keyword>
<reference evidence="7" key="1">
    <citation type="submission" date="2021-01" db="EMBL/GenBank/DDBJ databases">
        <title>Whole genome shotgun sequence of Spirilliplanes yamanashiensis NBRC 15828.</title>
        <authorList>
            <person name="Komaki H."/>
            <person name="Tamura T."/>
        </authorList>
    </citation>
    <scope>NUCLEOTIDE SEQUENCE</scope>
    <source>
        <strain evidence="7">NBRC 15828</strain>
    </source>
</reference>
<dbReference type="PROSITE" id="PS51296">
    <property type="entry name" value="RIESKE"/>
    <property type="match status" value="1"/>
</dbReference>
<name>A0A8J3YEX0_9ACTN</name>
<dbReference type="InterPro" id="IPR017941">
    <property type="entry name" value="Rieske_2Fe-2S"/>
</dbReference>
<organism evidence="7 8">
    <name type="scientific">Spirilliplanes yamanashiensis</name>
    <dbReference type="NCBI Taxonomy" id="42233"/>
    <lineage>
        <taxon>Bacteria</taxon>
        <taxon>Bacillati</taxon>
        <taxon>Actinomycetota</taxon>
        <taxon>Actinomycetes</taxon>
        <taxon>Micromonosporales</taxon>
        <taxon>Micromonosporaceae</taxon>
        <taxon>Spirilliplanes</taxon>
    </lineage>
</organism>
<evidence type="ECO:0000256" key="2">
    <source>
        <dbReference type="ARBA" id="ARBA00022723"/>
    </source>
</evidence>
<evidence type="ECO:0000313" key="8">
    <source>
        <dbReference type="Proteomes" id="UP000652013"/>
    </source>
</evidence>
<dbReference type="GO" id="GO:0046872">
    <property type="term" value="F:metal ion binding"/>
    <property type="evidence" value="ECO:0007669"/>
    <property type="project" value="UniProtKB-KW"/>
</dbReference>
<evidence type="ECO:0000256" key="3">
    <source>
        <dbReference type="ARBA" id="ARBA00023004"/>
    </source>
</evidence>
<keyword evidence="1" id="KW-0001">2Fe-2S</keyword>
<keyword evidence="3" id="KW-0408">Iron</keyword>
<dbReference type="GO" id="GO:0051537">
    <property type="term" value="F:2 iron, 2 sulfur cluster binding"/>
    <property type="evidence" value="ECO:0007669"/>
    <property type="project" value="UniProtKB-KW"/>
</dbReference>
<dbReference type="InterPro" id="IPR036922">
    <property type="entry name" value="Rieske_2Fe-2S_sf"/>
</dbReference>